<evidence type="ECO:0000313" key="7">
    <source>
        <dbReference type="Proteomes" id="UP000582643"/>
    </source>
</evidence>
<dbReference type="GO" id="GO:0003700">
    <property type="term" value="F:DNA-binding transcription factor activity"/>
    <property type="evidence" value="ECO:0007669"/>
    <property type="project" value="InterPro"/>
</dbReference>
<organism evidence="6 7">
    <name type="scientific">Streptomyces nymphaeiformis</name>
    <dbReference type="NCBI Taxonomy" id="2663842"/>
    <lineage>
        <taxon>Bacteria</taxon>
        <taxon>Bacillati</taxon>
        <taxon>Actinomycetota</taxon>
        <taxon>Actinomycetes</taxon>
        <taxon>Kitasatosporales</taxon>
        <taxon>Streptomycetaceae</taxon>
        <taxon>Streptomyces</taxon>
    </lineage>
</organism>
<evidence type="ECO:0000259" key="5">
    <source>
        <dbReference type="PROSITE" id="PS01124"/>
    </source>
</evidence>
<evidence type="ECO:0000256" key="4">
    <source>
        <dbReference type="SAM" id="MobiDB-lite"/>
    </source>
</evidence>
<feature type="region of interest" description="Disordered" evidence="4">
    <location>
        <begin position="98"/>
        <end position="129"/>
    </location>
</feature>
<dbReference type="Pfam" id="PF12833">
    <property type="entry name" value="HTH_18"/>
    <property type="match status" value="1"/>
</dbReference>
<proteinExistence type="predicted"/>
<reference evidence="6 7" key="1">
    <citation type="submission" date="2020-08" db="EMBL/GenBank/DDBJ databases">
        <title>Genomic Encyclopedia of Type Strains, Phase III (KMG-III): the genomes of soil and plant-associated and newly described type strains.</title>
        <authorList>
            <person name="Whitman W."/>
        </authorList>
    </citation>
    <scope>NUCLEOTIDE SEQUENCE [LARGE SCALE GENOMIC DNA]</scope>
    <source>
        <strain evidence="6 7">SFB5A</strain>
    </source>
</reference>
<comment type="caution">
    <text evidence="6">The sequence shown here is derived from an EMBL/GenBank/DDBJ whole genome shotgun (WGS) entry which is preliminary data.</text>
</comment>
<dbReference type="InterPro" id="IPR020449">
    <property type="entry name" value="Tscrpt_reg_AraC-type_HTH"/>
</dbReference>
<dbReference type="PRINTS" id="PR00032">
    <property type="entry name" value="HTHARAC"/>
</dbReference>
<name>A0A7W7XA98_9ACTN</name>
<dbReference type="SMART" id="SM00342">
    <property type="entry name" value="HTH_ARAC"/>
    <property type="match status" value="1"/>
</dbReference>
<dbReference type="AlphaFoldDB" id="A0A7W7XA98"/>
<keyword evidence="7" id="KW-1185">Reference proteome</keyword>
<evidence type="ECO:0000256" key="2">
    <source>
        <dbReference type="ARBA" id="ARBA00023125"/>
    </source>
</evidence>
<dbReference type="Proteomes" id="UP000582643">
    <property type="component" value="Unassembled WGS sequence"/>
</dbReference>
<dbReference type="PROSITE" id="PS00041">
    <property type="entry name" value="HTH_ARAC_FAMILY_1"/>
    <property type="match status" value="1"/>
</dbReference>
<dbReference type="InterPro" id="IPR050204">
    <property type="entry name" value="AraC_XylS_family_regulators"/>
</dbReference>
<dbReference type="EMBL" id="JACHJY010000003">
    <property type="protein sequence ID" value="MBB4981259.1"/>
    <property type="molecule type" value="Genomic_DNA"/>
</dbReference>
<evidence type="ECO:0000256" key="1">
    <source>
        <dbReference type="ARBA" id="ARBA00023015"/>
    </source>
</evidence>
<dbReference type="GO" id="GO:0043565">
    <property type="term" value="F:sequence-specific DNA binding"/>
    <property type="evidence" value="ECO:0007669"/>
    <property type="project" value="InterPro"/>
</dbReference>
<feature type="domain" description="HTH araC/xylS-type" evidence="5">
    <location>
        <begin position="14"/>
        <end position="103"/>
    </location>
</feature>
<keyword evidence="2 6" id="KW-0238">DNA-binding</keyword>
<dbReference type="PROSITE" id="PS01124">
    <property type="entry name" value="HTH_ARAC_FAMILY_2"/>
    <property type="match status" value="1"/>
</dbReference>
<protein>
    <submittedName>
        <fullName evidence="6">AraC-like DNA-binding protein</fullName>
    </submittedName>
</protein>
<evidence type="ECO:0000313" key="6">
    <source>
        <dbReference type="EMBL" id="MBB4981259.1"/>
    </source>
</evidence>
<feature type="compositionally biased region" description="Polar residues" evidence="4">
    <location>
        <begin position="119"/>
        <end position="129"/>
    </location>
</feature>
<dbReference type="InterPro" id="IPR018062">
    <property type="entry name" value="HTH_AraC-typ_CS"/>
</dbReference>
<dbReference type="InterPro" id="IPR018060">
    <property type="entry name" value="HTH_AraC"/>
</dbReference>
<dbReference type="PANTHER" id="PTHR46796:SF13">
    <property type="entry name" value="HTH-TYPE TRANSCRIPTIONAL ACTIVATOR RHAS"/>
    <property type="match status" value="1"/>
</dbReference>
<dbReference type="PANTHER" id="PTHR46796">
    <property type="entry name" value="HTH-TYPE TRANSCRIPTIONAL ACTIVATOR RHAS-RELATED"/>
    <property type="match status" value="1"/>
</dbReference>
<gene>
    <name evidence="6" type="ORF">GGE06_002169</name>
</gene>
<keyword evidence="3" id="KW-0804">Transcription</keyword>
<keyword evidence="1" id="KW-0805">Transcription regulation</keyword>
<accession>A0A7W7XA98</accession>
<sequence>MTVVGERAYGDGGEVAHPWTVAALAARAGLSRAAFSKRFSDTVGRPPSAYLTWWRLTTAARLLRASDAPLSQVAARVGYTSPFAFANAFKRAFGTAPGRYRRHRGTHGEGARADGSGGSLTASEVSPGR</sequence>
<dbReference type="RefSeq" id="WP_116163123.1">
    <property type="nucleotide sequence ID" value="NZ_JACHJY010000003.1"/>
</dbReference>
<evidence type="ECO:0000256" key="3">
    <source>
        <dbReference type="ARBA" id="ARBA00023163"/>
    </source>
</evidence>
<dbReference type="Gene3D" id="1.10.10.60">
    <property type="entry name" value="Homeodomain-like"/>
    <property type="match status" value="2"/>
</dbReference>
<dbReference type="SUPFAM" id="SSF46689">
    <property type="entry name" value="Homeodomain-like"/>
    <property type="match status" value="2"/>
</dbReference>
<dbReference type="InterPro" id="IPR009057">
    <property type="entry name" value="Homeodomain-like_sf"/>
</dbReference>